<dbReference type="GO" id="GO:0016020">
    <property type="term" value="C:membrane"/>
    <property type="evidence" value="ECO:0007669"/>
    <property type="project" value="InterPro"/>
</dbReference>
<dbReference type="OrthoDB" id="5568153at2"/>
<dbReference type="Pfam" id="PF00892">
    <property type="entry name" value="EamA"/>
    <property type="match status" value="1"/>
</dbReference>
<keyword evidence="1" id="KW-0472">Membrane</keyword>
<dbReference type="STRING" id="108003.B1C78_10620"/>
<dbReference type="InterPro" id="IPR000620">
    <property type="entry name" value="EamA_dom"/>
</dbReference>
<evidence type="ECO:0000313" key="4">
    <source>
        <dbReference type="Proteomes" id="UP000189462"/>
    </source>
</evidence>
<feature type="transmembrane region" description="Helical" evidence="1">
    <location>
        <begin position="6"/>
        <end position="24"/>
    </location>
</feature>
<feature type="domain" description="EamA" evidence="2">
    <location>
        <begin position="5"/>
        <end position="142"/>
    </location>
</feature>
<accession>A0A1V3NF55</accession>
<feature type="transmembrane region" description="Helical" evidence="1">
    <location>
        <begin position="31"/>
        <end position="51"/>
    </location>
</feature>
<protein>
    <recommendedName>
        <fullName evidence="2">EamA domain-containing protein</fullName>
    </recommendedName>
</protein>
<name>A0A1V3NF55_9GAMM</name>
<organism evidence="3 4">
    <name type="scientific">Thioalkalivibrio denitrificans</name>
    <dbReference type="NCBI Taxonomy" id="108003"/>
    <lineage>
        <taxon>Bacteria</taxon>
        <taxon>Pseudomonadati</taxon>
        <taxon>Pseudomonadota</taxon>
        <taxon>Gammaproteobacteria</taxon>
        <taxon>Chromatiales</taxon>
        <taxon>Ectothiorhodospiraceae</taxon>
        <taxon>Thioalkalivibrio</taxon>
    </lineage>
</organism>
<gene>
    <name evidence="3" type="ORF">B1C78_10620</name>
</gene>
<sequence length="146" mass="15929">MNALPWYVAGLGAALLWGIHYPLLEHALKRVSLVTVLVLTVLPVLVVAVVFRDTLWRDASVLMAMDWPDRGRILMLSATSLGATVMLFLAIGSRNATLASLIEITYPLFIVLFTWLLFRQVHVTPSAALGGALVMAGAALIIWNHP</sequence>
<dbReference type="AlphaFoldDB" id="A0A1V3NF55"/>
<evidence type="ECO:0000256" key="1">
    <source>
        <dbReference type="SAM" id="Phobius"/>
    </source>
</evidence>
<keyword evidence="1" id="KW-0812">Transmembrane</keyword>
<keyword evidence="4" id="KW-1185">Reference proteome</keyword>
<dbReference type="Proteomes" id="UP000189462">
    <property type="component" value="Unassembled WGS sequence"/>
</dbReference>
<keyword evidence="1" id="KW-1133">Transmembrane helix</keyword>
<dbReference type="EMBL" id="MVBK01000059">
    <property type="protein sequence ID" value="OOG23727.1"/>
    <property type="molecule type" value="Genomic_DNA"/>
</dbReference>
<dbReference type="SUPFAM" id="SSF103481">
    <property type="entry name" value="Multidrug resistance efflux transporter EmrE"/>
    <property type="match status" value="1"/>
</dbReference>
<proteinExistence type="predicted"/>
<feature type="transmembrane region" description="Helical" evidence="1">
    <location>
        <begin position="71"/>
        <end position="91"/>
    </location>
</feature>
<feature type="transmembrane region" description="Helical" evidence="1">
    <location>
        <begin position="124"/>
        <end position="143"/>
    </location>
</feature>
<feature type="transmembrane region" description="Helical" evidence="1">
    <location>
        <begin position="98"/>
        <end position="118"/>
    </location>
</feature>
<comment type="caution">
    <text evidence="3">The sequence shown here is derived from an EMBL/GenBank/DDBJ whole genome shotgun (WGS) entry which is preliminary data.</text>
</comment>
<reference evidence="3 4" key="1">
    <citation type="submission" date="2017-02" db="EMBL/GenBank/DDBJ databases">
        <title>Genomic diversity within the haloalkaliphilic genus Thioalkalivibrio.</title>
        <authorList>
            <person name="Ahn A.-C."/>
            <person name="Meier-Kolthoff J."/>
            <person name="Overmars L."/>
            <person name="Richter M."/>
            <person name="Woyke T."/>
            <person name="Sorokin D.Y."/>
            <person name="Muyzer G."/>
        </authorList>
    </citation>
    <scope>NUCLEOTIDE SEQUENCE [LARGE SCALE GENOMIC DNA]</scope>
    <source>
        <strain evidence="3 4">ALJD</strain>
    </source>
</reference>
<dbReference type="InterPro" id="IPR037185">
    <property type="entry name" value="EmrE-like"/>
</dbReference>
<evidence type="ECO:0000313" key="3">
    <source>
        <dbReference type="EMBL" id="OOG23727.1"/>
    </source>
</evidence>
<evidence type="ECO:0000259" key="2">
    <source>
        <dbReference type="Pfam" id="PF00892"/>
    </source>
</evidence>
<dbReference type="RefSeq" id="WP_077279127.1">
    <property type="nucleotide sequence ID" value="NZ_MVBK01000059.1"/>
</dbReference>